<dbReference type="PATRIC" id="fig|1268236.3.peg.3675"/>
<keyword evidence="5 7" id="KW-1133">Transmembrane helix</keyword>
<evidence type="ECO:0000256" key="7">
    <source>
        <dbReference type="SAM" id="Phobius"/>
    </source>
</evidence>
<keyword evidence="6 7" id="KW-0472">Membrane</keyword>
<evidence type="ECO:0000256" key="2">
    <source>
        <dbReference type="ARBA" id="ARBA00022448"/>
    </source>
</evidence>
<proteinExistence type="predicted"/>
<feature type="transmembrane region" description="Helical" evidence="7">
    <location>
        <begin position="24"/>
        <end position="49"/>
    </location>
</feature>
<dbReference type="PANTHER" id="PTHR23517:SF13">
    <property type="entry name" value="MAJOR FACILITATOR SUPERFAMILY MFS_1"/>
    <property type="match status" value="1"/>
</dbReference>
<dbReference type="InterPro" id="IPR011701">
    <property type="entry name" value="MFS"/>
</dbReference>
<dbReference type="Proteomes" id="UP000013526">
    <property type="component" value="Unassembled WGS sequence"/>
</dbReference>
<reference evidence="8 9" key="1">
    <citation type="journal article" date="2013" name="Genome Announc.">
        <title>Draft Genome Sequence of Aeromonas molluscorum Strain 848TT, Isolated from Bivalve Molluscs.</title>
        <authorList>
            <person name="Spataro N."/>
            <person name="Farfan M."/>
            <person name="Albarral V."/>
            <person name="Sanglas A."/>
            <person name="Loren J.G."/>
            <person name="Fuste M.C."/>
            <person name="Bosch E."/>
        </authorList>
    </citation>
    <scope>NUCLEOTIDE SEQUENCE [LARGE SCALE GENOMIC DNA]</scope>
    <source>
        <strain evidence="8 9">848</strain>
    </source>
</reference>
<name>R1H4Z6_9GAMM</name>
<evidence type="ECO:0000256" key="5">
    <source>
        <dbReference type="ARBA" id="ARBA00022989"/>
    </source>
</evidence>
<feature type="transmembrane region" description="Helical" evidence="7">
    <location>
        <begin position="55"/>
        <end position="77"/>
    </location>
</feature>
<feature type="transmembrane region" description="Helical" evidence="7">
    <location>
        <begin position="140"/>
        <end position="161"/>
    </location>
</feature>
<organism evidence="8 9">
    <name type="scientific">Aeromonas molluscorum 848</name>
    <dbReference type="NCBI Taxonomy" id="1268236"/>
    <lineage>
        <taxon>Bacteria</taxon>
        <taxon>Pseudomonadati</taxon>
        <taxon>Pseudomonadota</taxon>
        <taxon>Gammaproteobacteria</taxon>
        <taxon>Aeromonadales</taxon>
        <taxon>Aeromonadaceae</taxon>
        <taxon>Aeromonas</taxon>
    </lineage>
</organism>
<dbReference type="InterPro" id="IPR050171">
    <property type="entry name" value="MFS_Transporters"/>
</dbReference>
<feature type="transmembrane region" description="Helical" evidence="7">
    <location>
        <begin position="170"/>
        <end position="190"/>
    </location>
</feature>
<evidence type="ECO:0000256" key="4">
    <source>
        <dbReference type="ARBA" id="ARBA00022692"/>
    </source>
</evidence>
<comment type="caution">
    <text evidence="8">The sequence shown here is derived from an EMBL/GenBank/DDBJ whole genome shotgun (WGS) entry which is preliminary data.</text>
</comment>
<keyword evidence="9" id="KW-1185">Reference proteome</keyword>
<dbReference type="Pfam" id="PF07690">
    <property type="entry name" value="MFS_1"/>
    <property type="match status" value="1"/>
</dbReference>
<keyword evidence="2" id="KW-0813">Transport</keyword>
<sequence>TGALTGAANVALLRFGPDDGGKRAALSATLSFTLGLALGPIFSALALQLGIYPTLLPFMLIMLMALCAMVGVTLYWPDRAREGAPTLSGQPLRTLRQGLAATGGAFFLCAGALFTAWVAAASLLAIGPNVARELLGMTDLGLFGYLVAAYLLVSGLCQLWCRRLDARHTLLSGCLALALCLLLFLMAVHWQRLGLALFGFLVAGYAQGAIFVGSATLVNRIAPRASHARLVSLFYVIAYLANWVPVLLGWVSDHAGVGRAMDLLCLGGALASLWLAWRIQARAFHHG</sequence>
<gene>
    <name evidence="8" type="ORF">G113_18924</name>
</gene>
<feature type="transmembrane region" description="Helical" evidence="7">
    <location>
        <begin position="257"/>
        <end position="277"/>
    </location>
</feature>
<dbReference type="GO" id="GO:0005886">
    <property type="term" value="C:plasma membrane"/>
    <property type="evidence" value="ECO:0007669"/>
    <property type="project" value="UniProtKB-SubCell"/>
</dbReference>
<feature type="transmembrane region" description="Helical" evidence="7">
    <location>
        <begin position="196"/>
        <end position="218"/>
    </location>
</feature>
<dbReference type="AlphaFoldDB" id="R1H4Z6"/>
<feature type="non-terminal residue" evidence="8">
    <location>
        <position position="1"/>
    </location>
</feature>
<dbReference type="Gene3D" id="1.20.1250.20">
    <property type="entry name" value="MFS general substrate transporter like domains"/>
    <property type="match status" value="1"/>
</dbReference>
<dbReference type="EMBL" id="AQGQ01000202">
    <property type="protein sequence ID" value="EOD53564.1"/>
    <property type="molecule type" value="Genomic_DNA"/>
</dbReference>
<evidence type="ECO:0000256" key="6">
    <source>
        <dbReference type="ARBA" id="ARBA00023136"/>
    </source>
</evidence>
<evidence type="ECO:0000313" key="8">
    <source>
        <dbReference type="EMBL" id="EOD53564.1"/>
    </source>
</evidence>
<dbReference type="GO" id="GO:0022857">
    <property type="term" value="F:transmembrane transporter activity"/>
    <property type="evidence" value="ECO:0007669"/>
    <property type="project" value="InterPro"/>
</dbReference>
<evidence type="ECO:0000256" key="1">
    <source>
        <dbReference type="ARBA" id="ARBA00004651"/>
    </source>
</evidence>
<dbReference type="OrthoDB" id="6836481at2"/>
<dbReference type="SUPFAM" id="SSF103473">
    <property type="entry name" value="MFS general substrate transporter"/>
    <property type="match status" value="1"/>
</dbReference>
<feature type="transmembrane region" description="Helical" evidence="7">
    <location>
        <begin position="98"/>
        <end position="120"/>
    </location>
</feature>
<evidence type="ECO:0000256" key="3">
    <source>
        <dbReference type="ARBA" id="ARBA00022475"/>
    </source>
</evidence>
<keyword evidence="4 7" id="KW-0812">Transmembrane</keyword>
<protein>
    <submittedName>
        <fullName evidence="8">Multi-drug efflux transporter</fullName>
    </submittedName>
</protein>
<accession>R1H4Z6</accession>
<dbReference type="RefSeq" id="WP_005908354.1">
    <property type="nucleotide sequence ID" value="NZ_AQGQ01000202.1"/>
</dbReference>
<keyword evidence="3" id="KW-1003">Cell membrane</keyword>
<feature type="transmembrane region" description="Helical" evidence="7">
    <location>
        <begin position="230"/>
        <end position="251"/>
    </location>
</feature>
<dbReference type="InterPro" id="IPR036259">
    <property type="entry name" value="MFS_trans_sf"/>
</dbReference>
<evidence type="ECO:0000313" key="9">
    <source>
        <dbReference type="Proteomes" id="UP000013526"/>
    </source>
</evidence>
<comment type="subcellular location">
    <subcellularLocation>
        <location evidence="1">Cell membrane</location>
        <topology evidence="1">Multi-pass membrane protein</topology>
    </subcellularLocation>
</comment>
<dbReference type="PANTHER" id="PTHR23517">
    <property type="entry name" value="RESISTANCE PROTEIN MDTM, PUTATIVE-RELATED-RELATED"/>
    <property type="match status" value="1"/>
</dbReference>